<dbReference type="CDD" id="cd00009">
    <property type="entry name" value="AAA"/>
    <property type="match status" value="1"/>
</dbReference>
<dbReference type="PANTHER" id="PTHR32071:SF57">
    <property type="entry name" value="C4-DICARBOXYLATE TRANSPORT TRANSCRIPTIONAL REGULATORY PROTEIN DCTD"/>
    <property type="match status" value="1"/>
</dbReference>
<keyword evidence="5" id="KW-0805">Transcription regulation</keyword>
<dbReference type="SMART" id="SM00382">
    <property type="entry name" value="AAA"/>
    <property type="match status" value="1"/>
</dbReference>
<dbReference type="InterPro" id="IPR002078">
    <property type="entry name" value="Sigma_54_int"/>
</dbReference>
<dbReference type="GO" id="GO:0000160">
    <property type="term" value="P:phosphorelay signal transduction system"/>
    <property type="evidence" value="ECO:0007669"/>
    <property type="project" value="UniProtKB-KW"/>
</dbReference>
<keyword evidence="3" id="KW-0067">ATP-binding</keyword>
<dbReference type="Gene3D" id="3.40.50.2300">
    <property type="match status" value="1"/>
</dbReference>
<keyword evidence="2" id="KW-0547">Nucleotide-binding</keyword>
<dbReference type="Gene3D" id="1.10.8.60">
    <property type="match status" value="1"/>
</dbReference>
<dbReference type="PROSITE" id="PS50110">
    <property type="entry name" value="RESPONSE_REGULATORY"/>
    <property type="match status" value="1"/>
</dbReference>
<comment type="caution">
    <text evidence="10">The sequence shown here is derived from an EMBL/GenBank/DDBJ whole genome shotgun (WGS) entry which is preliminary data.</text>
</comment>
<dbReference type="PROSITE" id="PS50045">
    <property type="entry name" value="SIGMA54_INTERACT_4"/>
    <property type="match status" value="1"/>
</dbReference>
<dbReference type="SUPFAM" id="SSF46689">
    <property type="entry name" value="Homeodomain-like"/>
    <property type="match status" value="1"/>
</dbReference>
<dbReference type="GO" id="GO:0006355">
    <property type="term" value="P:regulation of DNA-templated transcription"/>
    <property type="evidence" value="ECO:0007669"/>
    <property type="project" value="InterPro"/>
</dbReference>
<dbReference type="Pfam" id="PF00158">
    <property type="entry name" value="Sigma54_activat"/>
    <property type="match status" value="1"/>
</dbReference>
<dbReference type="InterPro" id="IPR001789">
    <property type="entry name" value="Sig_transdc_resp-reg_receiver"/>
</dbReference>
<dbReference type="SUPFAM" id="SSF52172">
    <property type="entry name" value="CheY-like"/>
    <property type="match status" value="1"/>
</dbReference>
<evidence type="ECO:0000256" key="3">
    <source>
        <dbReference type="ARBA" id="ARBA00022840"/>
    </source>
</evidence>
<accession>A0A437JZZ4</accession>
<evidence type="ECO:0000256" key="6">
    <source>
        <dbReference type="ARBA" id="ARBA00023163"/>
    </source>
</evidence>
<proteinExistence type="predicted"/>
<dbReference type="InterPro" id="IPR025944">
    <property type="entry name" value="Sigma_54_int_dom_CS"/>
</dbReference>
<keyword evidence="1 7" id="KW-0597">Phosphoprotein</keyword>
<dbReference type="GO" id="GO:0043565">
    <property type="term" value="F:sequence-specific DNA binding"/>
    <property type="evidence" value="ECO:0007669"/>
    <property type="project" value="InterPro"/>
</dbReference>
<dbReference type="GO" id="GO:0005524">
    <property type="term" value="F:ATP binding"/>
    <property type="evidence" value="ECO:0007669"/>
    <property type="project" value="UniProtKB-KW"/>
</dbReference>
<dbReference type="Gene3D" id="3.40.50.300">
    <property type="entry name" value="P-loop containing nucleotide triphosphate hydrolases"/>
    <property type="match status" value="1"/>
</dbReference>
<dbReference type="FunFam" id="3.40.50.300:FF:000006">
    <property type="entry name" value="DNA-binding transcriptional regulator NtrC"/>
    <property type="match status" value="1"/>
</dbReference>
<evidence type="ECO:0000313" key="10">
    <source>
        <dbReference type="EMBL" id="RVT53688.1"/>
    </source>
</evidence>
<evidence type="ECO:0000256" key="4">
    <source>
        <dbReference type="ARBA" id="ARBA00023012"/>
    </source>
</evidence>
<evidence type="ECO:0000256" key="2">
    <source>
        <dbReference type="ARBA" id="ARBA00022741"/>
    </source>
</evidence>
<dbReference type="OrthoDB" id="9761705at2"/>
<evidence type="ECO:0000256" key="7">
    <source>
        <dbReference type="PROSITE-ProRule" id="PRU00169"/>
    </source>
</evidence>
<dbReference type="SMART" id="SM00448">
    <property type="entry name" value="REC"/>
    <property type="match status" value="1"/>
</dbReference>
<evidence type="ECO:0000313" key="11">
    <source>
        <dbReference type="Proteomes" id="UP000288178"/>
    </source>
</evidence>
<protein>
    <submittedName>
        <fullName evidence="10">Sigma-54-dependent Fis family transcriptional regulator</fullName>
    </submittedName>
</protein>
<dbReference type="Pfam" id="PF25601">
    <property type="entry name" value="AAA_lid_14"/>
    <property type="match status" value="1"/>
</dbReference>
<feature type="domain" description="Response regulatory" evidence="9">
    <location>
        <begin position="4"/>
        <end position="119"/>
    </location>
</feature>
<dbReference type="Proteomes" id="UP000288178">
    <property type="component" value="Unassembled WGS sequence"/>
</dbReference>
<evidence type="ECO:0000259" key="8">
    <source>
        <dbReference type="PROSITE" id="PS50045"/>
    </source>
</evidence>
<feature type="domain" description="Sigma-54 factor interaction" evidence="8">
    <location>
        <begin position="143"/>
        <end position="371"/>
    </location>
</feature>
<gene>
    <name evidence="10" type="ORF">ENE75_01995</name>
</gene>
<evidence type="ECO:0000256" key="1">
    <source>
        <dbReference type="ARBA" id="ARBA00022553"/>
    </source>
</evidence>
<organism evidence="10 11">
    <name type="scientific">Rubrivivax albus</name>
    <dbReference type="NCBI Taxonomy" id="2499835"/>
    <lineage>
        <taxon>Bacteria</taxon>
        <taxon>Pseudomonadati</taxon>
        <taxon>Pseudomonadota</taxon>
        <taxon>Betaproteobacteria</taxon>
        <taxon>Burkholderiales</taxon>
        <taxon>Sphaerotilaceae</taxon>
        <taxon>Rubrivivax</taxon>
    </lineage>
</organism>
<dbReference type="Pfam" id="PF02954">
    <property type="entry name" value="HTH_8"/>
    <property type="match status" value="1"/>
</dbReference>
<keyword evidence="11" id="KW-1185">Reference proteome</keyword>
<dbReference type="PANTHER" id="PTHR32071">
    <property type="entry name" value="TRANSCRIPTIONAL REGULATORY PROTEIN"/>
    <property type="match status" value="1"/>
</dbReference>
<dbReference type="InterPro" id="IPR003593">
    <property type="entry name" value="AAA+_ATPase"/>
</dbReference>
<dbReference type="RefSeq" id="WP_128195097.1">
    <property type="nucleotide sequence ID" value="NZ_SACT01000001.1"/>
</dbReference>
<dbReference type="EMBL" id="SACT01000001">
    <property type="protein sequence ID" value="RVT53688.1"/>
    <property type="molecule type" value="Genomic_DNA"/>
</dbReference>
<reference evidence="10 11" key="1">
    <citation type="submission" date="2019-01" db="EMBL/GenBank/DDBJ databases">
        <authorList>
            <person name="Chen W.-M."/>
        </authorList>
    </citation>
    <scope>NUCLEOTIDE SEQUENCE [LARGE SCALE GENOMIC DNA]</scope>
    <source>
        <strain evidence="10 11">ICH-3</strain>
    </source>
</reference>
<dbReference type="PROSITE" id="PS00688">
    <property type="entry name" value="SIGMA54_INTERACT_3"/>
    <property type="match status" value="1"/>
</dbReference>
<evidence type="ECO:0000256" key="5">
    <source>
        <dbReference type="ARBA" id="ARBA00023015"/>
    </source>
</evidence>
<dbReference type="Gene3D" id="1.10.10.60">
    <property type="entry name" value="Homeodomain-like"/>
    <property type="match status" value="1"/>
</dbReference>
<dbReference type="InterPro" id="IPR027417">
    <property type="entry name" value="P-loop_NTPase"/>
</dbReference>
<dbReference type="AlphaFoldDB" id="A0A437JZZ4"/>
<dbReference type="FunFam" id="3.40.50.2300:FF:000018">
    <property type="entry name" value="DNA-binding transcriptional regulator NtrC"/>
    <property type="match status" value="1"/>
</dbReference>
<dbReference type="Pfam" id="PF00072">
    <property type="entry name" value="Response_reg"/>
    <property type="match status" value="1"/>
</dbReference>
<dbReference type="InterPro" id="IPR011006">
    <property type="entry name" value="CheY-like_superfamily"/>
</dbReference>
<sequence length="442" mass="49135">MSADIFLVDDDELVREGLQQVLELSGWSVRTFADMSTVMSSLQRGEEPLVLISDVRLEKGDGLQLQRAVRAHDAGIPVVLITGHGDIDMAVQAMRDGAHDFLEKPFSAGKLVATTRRAMGQRKLVLENLALRQQIEQGNEWGLIGHSPEIRRVRRLISDIGQSRVDVLILGETGTGKEVAARALHAASGTQDPFVAINCSALPESVFESEMFGHESGAFTGASRRRVGKIEHARKGTVFLDEIESMPLSLQAKLLRTIQERSVERLGSNDSVAVGCRFIAATKVDLLQAARNGSFREDLYYRLEVVTLALPPLRHRTEDIPLLFGHFVTQAARRHGAEVPPWTSDDMLAWQQRDWPGNVRELRNMAERWCLGLERLPVQASRSRSGLTETLGRVERTLIENALRDHAGNVQAAADQLRIPRKTLYDKLYRLGIDAAGYRSDV</sequence>
<dbReference type="InterPro" id="IPR058031">
    <property type="entry name" value="AAA_lid_NorR"/>
</dbReference>
<dbReference type="PRINTS" id="PR01590">
    <property type="entry name" value="HTHFIS"/>
</dbReference>
<dbReference type="InterPro" id="IPR009057">
    <property type="entry name" value="Homeodomain-like_sf"/>
</dbReference>
<feature type="modified residue" description="4-aspartylphosphate" evidence="7">
    <location>
        <position position="54"/>
    </location>
</feature>
<dbReference type="InterPro" id="IPR002197">
    <property type="entry name" value="HTH_Fis"/>
</dbReference>
<keyword evidence="4" id="KW-0902">Two-component regulatory system</keyword>
<name>A0A437JZZ4_9BURK</name>
<keyword evidence="6" id="KW-0804">Transcription</keyword>
<evidence type="ECO:0000259" key="9">
    <source>
        <dbReference type="PROSITE" id="PS50110"/>
    </source>
</evidence>
<dbReference type="SUPFAM" id="SSF52540">
    <property type="entry name" value="P-loop containing nucleoside triphosphate hydrolases"/>
    <property type="match status" value="1"/>
</dbReference>